<keyword evidence="1" id="KW-1133">Transmembrane helix</keyword>
<evidence type="ECO:0000313" key="2">
    <source>
        <dbReference type="EMBL" id="KAK0633185.1"/>
    </source>
</evidence>
<dbReference type="AlphaFoldDB" id="A0AA40CCJ3"/>
<accession>A0AA40CCJ3</accession>
<name>A0AA40CCJ3_9PEZI</name>
<sequence length="391" mass="42219">MAFPLTSRAAVANASRELNNFTSPFFTGALTRGINGHLSSVAVVYTPPTVPTPWPIIAASFGTSLLVALWALVGGRAKLKSWPVGLLLSIYLTIKSINFLTGASIAASDMARDPSGLSHTAGRFFPASQLAIATLALLPYTITSPKPWDKLAIINSVVSFTCLTLVTFLPLTNNMKTLRYASLVVIGGNCPVYVPSCNPIDIGKTWTQYAGCGAIANSTDDTLGYVFDGSTTLSTIEMYLGILIFAPLILAGGWVMLFLGVWLLVGMAAAFSELLEWFMKPNWVQDRELSDKRRKWCIALAVIQILLIMAVGTVSVLAHMHEEGYYAREGGFRRGFSFIDSSGPPRNLSAGAAGESWVDCFTVAQPLDQMGFLGAWWNDTKTRPVAYLSLP</sequence>
<feature type="transmembrane region" description="Helical" evidence="1">
    <location>
        <begin position="152"/>
        <end position="171"/>
    </location>
</feature>
<feature type="transmembrane region" description="Helical" evidence="1">
    <location>
        <begin position="85"/>
        <end position="108"/>
    </location>
</feature>
<protein>
    <submittedName>
        <fullName evidence="2">Uncharacterized protein</fullName>
    </submittedName>
</protein>
<dbReference type="EMBL" id="JAULSU010000001">
    <property type="protein sequence ID" value="KAK0633185.1"/>
    <property type="molecule type" value="Genomic_DNA"/>
</dbReference>
<dbReference type="Proteomes" id="UP001175000">
    <property type="component" value="Unassembled WGS sequence"/>
</dbReference>
<feature type="transmembrane region" description="Helical" evidence="1">
    <location>
        <begin position="120"/>
        <end position="140"/>
    </location>
</feature>
<keyword evidence="1" id="KW-0812">Transmembrane</keyword>
<comment type="caution">
    <text evidence="2">The sequence shown here is derived from an EMBL/GenBank/DDBJ whole genome shotgun (WGS) entry which is preliminary data.</text>
</comment>
<gene>
    <name evidence="2" type="ORF">B0T14DRAFT_56838</name>
</gene>
<keyword evidence="1" id="KW-0472">Membrane</keyword>
<reference evidence="2" key="1">
    <citation type="submission" date="2023-06" db="EMBL/GenBank/DDBJ databases">
        <title>Genome-scale phylogeny and comparative genomics of the fungal order Sordariales.</title>
        <authorList>
            <consortium name="Lawrence Berkeley National Laboratory"/>
            <person name="Hensen N."/>
            <person name="Bonometti L."/>
            <person name="Westerberg I."/>
            <person name="Brannstrom I.O."/>
            <person name="Guillou S."/>
            <person name="Cros-Aarteil S."/>
            <person name="Calhoun S."/>
            <person name="Haridas S."/>
            <person name="Kuo A."/>
            <person name="Mondo S."/>
            <person name="Pangilinan J."/>
            <person name="Riley R."/>
            <person name="Labutti K."/>
            <person name="Andreopoulos B."/>
            <person name="Lipzen A."/>
            <person name="Chen C."/>
            <person name="Yanf M."/>
            <person name="Daum C."/>
            <person name="Ng V."/>
            <person name="Clum A."/>
            <person name="Steindorff A."/>
            <person name="Ohm R."/>
            <person name="Martin F."/>
            <person name="Silar P."/>
            <person name="Natvig D."/>
            <person name="Lalanne C."/>
            <person name="Gautier V."/>
            <person name="Ament-Velasquez S.L."/>
            <person name="Kruys A."/>
            <person name="Hutchinson M.I."/>
            <person name="Powell A.J."/>
            <person name="Barry K."/>
            <person name="Miller A.N."/>
            <person name="Grigoriev I.V."/>
            <person name="Debuchy R."/>
            <person name="Gladieux P."/>
            <person name="Thoren M.H."/>
            <person name="Johannesson H."/>
        </authorList>
    </citation>
    <scope>NUCLEOTIDE SEQUENCE</scope>
    <source>
        <strain evidence="2">CBS 606.72</strain>
    </source>
</reference>
<proteinExistence type="predicted"/>
<organism evidence="2 3">
    <name type="scientific">Immersiella caudata</name>
    <dbReference type="NCBI Taxonomy" id="314043"/>
    <lineage>
        <taxon>Eukaryota</taxon>
        <taxon>Fungi</taxon>
        <taxon>Dikarya</taxon>
        <taxon>Ascomycota</taxon>
        <taxon>Pezizomycotina</taxon>
        <taxon>Sordariomycetes</taxon>
        <taxon>Sordariomycetidae</taxon>
        <taxon>Sordariales</taxon>
        <taxon>Lasiosphaeriaceae</taxon>
        <taxon>Immersiella</taxon>
    </lineage>
</organism>
<feature type="transmembrane region" description="Helical" evidence="1">
    <location>
        <begin position="54"/>
        <end position="73"/>
    </location>
</feature>
<evidence type="ECO:0000256" key="1">
    <source>
        <dbReference type="SAM" id="Phobius"/>
    </source>
</evidence>
<keyword evidence="3" id="KW-1185">Reference proteome</keyword>
<feature type="transmembrane region" description="Helical" evidence="1">
    <location>
        <begin position="296"/>
        <end position="318"/>
    </location>
</feature>
<evidence type="ECO:0000313" key="3">
    <source>
        <dbReference type="Proteomes" id="UP001175000"/>
    </source>
</evidence>
<feature type="transmembrane region" description="Helical" evidence="1">
    <location>
        <begin position="242"/>
        <end position="275"/>
    </location>
</feature>